<feature type="compositionally biased region" description="Basic and acidic residues" evidence="1">
    <location>
        <begin position="543"/>
        <end position="553"/>
    </location>
</feature>
<feature type="domain" description="Mediator complex subunit Med12 catenin-binding" evidence="2">
    <location>
        <begin position="335"/>
        <end position="544"/>
    </location>
</feature>
<sequence>MSLLSQQPFLSLVLTCLKGQDEQREGLLTSLYSQVHQIVNNWRDDQYLDDCKPKQLMHEALKLRLNLVGGMFDTVQRSTQQTTEWAVLLLEIIISGTVDMQSNNELFTTVLDMLSVLINGTLAADMSSISQGSMEENKRAYMNLVKKLQKELGERQSDSLEKVRQLLPLPKPTRDVITCEPQGSLIDTKGNKIAGFDSIFKKEARSIVFPSPAPCPTPTFCSILRVDRRVARGEEQQRLLLYHTHLRPRPRAYYLEPLPLPPEDEEPPAPALLEPEKKAPEPPKTDKPGAAPPNTEERKKKSTKGKKRSQPAAKTEDYGMGPGRSGPYGVTVPPDLLHHANPGSISHLSYRQGSIGLYTQNQPLPAGGPRVDPYRPVRLPMQKMPTRPPYPGVLPTTMTGVMGLEPSSYKTSVYRQQQPAVPQGQRLRQQLQAKIVRGAVRRAQSQGILGQSSVHQMTPSSSYGLQTSQGYTPYVSHVGLQQHAGPAGTMVPPSYSSQPYQSTHPSTNPTLVDPTRHLQQRPSGYVHQQAPTYGHGLTSTQRYPREPEAVKTH</sequence>
<dbReference type="EMBL" id="JWIN03000037">
    <property type="protein sequence ID" value="KAB1252475.1"/>
    <property type="molecule type" value="Genomic_DNA"/>
</dbReference>
<feature type="region of interest" description="Disordered" evidence="1">
    <location>
        <begin position="484"/>
        <end position="553"/>
    </location>
</feature>
<evidence type="ECO:0000313" key="4">
    <source>
        <dbReference type="Proteomes" id="UP000299084"/>
    </source>
</evidence>
<keyword evidence="4" id="KW-1185">Reference proteome</keyword>
<reference evidence="3 4" key="1">
    <citation type="journal article" date="2019" name="Mol. Ecol. Resour.">
        <title>Improving Illumina assemblies with Hi-C and long reads: an example with the North African dromedary.</title>
        <authorList>
            <person name="Elbers J.P."/>
            <person name="Rogers M.F."/>
            <person name="Perelman P.L."/>
            <person name="Proskuryakova A.A."/>
            <person name="Serdyukova N.A."/>
            <person name="Johnson W.E."/>
            <person name="Horin P."/>
            <person name="Corander J."/>
            <person name="Murphy D."/>
            <person name="Burger P.A."/>
        </authorList>
    </citation>
    <scope>NUCLEOTIDE SEQUENCE [LARGE SCALE GENOMIC DNA]</scope>
    <source>
        <strain evidence="3">Drom800</strain>
        <tissue evidence="3">Blood</tissue>
    </source>
</reference>
<name>A0A5N4C0R4_CAMDR</name>
<evidence type="ECO:0000259" key="2">
    <source>
        <dbReference type="Pfam" id="PF12144"/>
    </source>
</evidence>
<feature type="compositionally biased region" description="Basic residues" evidence="1">
    <location>
        <begin position="300"/>
        <end position="309"/>
    </location>
</feature>
<proteinExistence type="predicted"/>
<feature type="compositionally biased region" description="Basic and acidic residues" evidence="1">
    <location>
        <begin position="274"/>
        <end position="287"/>
    </location>
</feature>
<evidence type="ECO:0000313" key="3">
    <source>
        <dbReference type="EMBL" id="KAB1252475.1"/>
    </source>
</evidence>
<dbReference type="GO" id="GO:0003713">
    <property type="term" value="F:transcription coactivator activity"/>
    <property type="evidence" value="ECO:0007669"/>
    <property type="project" value="TreeGrafter"/>
</dbReference>
<dbReference type="AlphaFoldDB" id="A0A5N4C0R4"/>
<feature type="region of interest" description="Disordered" evidence="1">
    <location>
        <begin position="255"/>
        <end position="337"/>
    </location>
</feature>
<organism evidence="3 4">
    <name type="scientific">Camelus dromedarius</name>
    <name type="common">Dromedary</name>
    <name type="synonym">Arabian camel</name>
    <dbReference type="NCBI Taxonomy" id="9838"/>
    <lineage>
        <taxon>Eukaryota</taxon>
        <taxon>Metazoa</taxon>
        <taxon>Chordata</taxon>
        <taxon>Craniata</taxon>
        <taxon>Vertebrata</taxon>
        <taxon>Euteleostomi</taxon>
        <taxon>Mammalia</taxon>
        <taxon>Eutheria</taxon>
        <taxon>Laurasiatheria</taxon>
        <taxon>Artiodactyla</taxon>
        <taxon>Tylopoda</taxon>
        <taxon>Camelidae</taxon>
        <taxon>Camelus</taxon>
    </lineage>
</organism>
<dbReference type="GO" id="GO:0008013">
    <property type="term" value="F:beta-catenin binding"/>
    <property type="evidence" value="ECO:0007669"/>
    <property type="project" value="InterPro"/>
</dbReference>
<dbReference type="PANTHER" id="PTHR46007:SF2">
    <property type="entry name" value="MEDIATOR OF RNA POLYMERASE II TRANSCRIPTION SUBUNIT 12"/>
    <property type="match status" value="1"/>
</dbReference>
<accession>A0A5N4C0R4</accession>
<protein>
    <submittedName>
        <fullName evidence="3">Mediator of RNA polymerase II transcription subunit 12</fullName>
    </submittedName>
</protein>
<feature type="compositionally biased region" description="Low complexity" evidence="1">
    <location>
        <begin position="492"/>
        <end position="507"/>
    </location>
</feature>
<dbReference type="GO" id="GO:0016592">
    <property type="term" value="C:mediator complex"/>
    <property type="evidence" value="ECO:0007669"/>
    <property type="project" value="InterPro"/>
</dbReference>
<evidence type="ECO:0000256" key="1">
    <source>
        <dbReference type="SAM" id="MobiDB-lite"/>
    </source>
</evidence>
<dbReference type="GO" id="GO:0045944">
    <property type="term" value="P:positive regulation of transcription by RNA polymerase II"/>
    <property type="evidence" value="ECO:0007669"/>
    <property type="project" value="TreeGrafter"/>
</dbReference>
<gene>
    <name evidence="3" type="ORF">Cadr_000003178</name>
</gene>
<dbReference type="Proteomes" id="UP000299084">
    <property type="component" value="Unassembled WGS sequence"/>
</dbReference>
<dbReference type="Pfam" id="PF12144">
    <property type="entry name" value="Med12-PQL"/>
    <property type="match status" value="1"/>
</dbReference>
<comment type="caution">
    <text evidence="3">The sequence shown here is derived from an EMBL/GenBank/DDBJ whole genome shotgun (WGS) entry which is preliminary data.</text>
</comment>
<dbReference type="InterPro" id="IPR051647">
    <property type="entry name" value="Mediator_comp_sub12"/>
</dbReference>
<dbReference type="InterPro" id="IPR021989">
    <property type="entry name" value="Mediator_Med12_catenin-bd"/>
</dbReference>
<dbReference type="PANTHER" id="PTHR46007">
    <property type="entry name" value="MEDIATOR OF RNA POLYMERASE II TRANSCRIPTION SUBUNIT 12"/>
    <property type="match status" value="1"/>
</dbReference>